<protein>
    <recommendedName>
        <fullName evidence="1">Transposase Tc5 C-terminal domain-containing protein</fullName>
    </recommendedName>
</protein>
<dbReference type="InterPro" id="IPR035896">
    <property type="entry name" value="AN1-like_Znf"/>
</dbReference>
<evidence type="ECO:0000313" key="2">
    <source>
        <dbReference type="EMBL" id="GAU97239.1"/>
    </source>
</evidence>
<dbReference type="OrthoDB" id="10051656at2759"/>
<name>A0A1D1V699_RAMVA</name>
<keyword evidence="3" id="KW-1185">Reference proteome</keyword>
<comment type="caution">
    <text evidence="2">The sequence shown here is derived from an EMBL/GenBank/DDBJ whole genome shotgun (WGS) entry which is preliminary data.</text>
</comment>
<dbReference type="Pfam" id="PF04236">
    <property type="entry name" value="Transp_Tc5_C"/>
    <property type="match status" value="1"/>
</dbReference>
<evidence type="ECO:0000259" key="1">
    <source>
        <dbReference type="Pfam" id="PF04236"/>
    </source>
</evidence>
<reference evidence="2 3" key="1">
    <citation type="journal article" date="2016" name="Nat. Commun.">
        <title>Extremotolerant tardigrade genome and improved radiotolerance of human cultured cells by tardigrade-unique protein.</title>
        <authorList>
            <person name="Hashimoto T."/>
            <person name="Horikawa D.D."/>
            <person name="Saito Y."/>
            <person name="Kuwahara H."/>
            <person name="Kozuka-Hata H."/>
            <person name="Shin-I T."/>
            <person name="Minakuchi Y."/>
            <person name="Ohishi K."/>
            <person name="Motoyama A."/>
            <person name="Aizu T."/>
            <person name="Enomoto A."/>
            <person name="Kondo K."/>
            <person name="Tanaka S."/>
            <person name="Hara Y."/>
            <person name="Koshikawa S."/>
            <person name="Sagara H."/>
            <person name="Miura T."/>
            <person name="Yokobori S."/>
            <person name="Miyagawa K."/>
            <person name="Suzuki Y."/>
            <person name="Kubo T."/>
            <person name="Oyama M."/>
            <person name="Kohara Y."/>
            <person name="Fujiyama A."/>
            <person name="Arakawa K."/>
            <person name="Katayama T."/>
            <person name="Toyoda A."/>
            <person name="Kunieda T."/>
        </authorList>
    </citation>
    <scope>NUCLEOTIDE SEQUENCE [LARGE SCALE GENOMIC DNA]</scope>
    <source>
        <strain evidence="2 3">YOKOZUNA-1</strain>
    </source>
</reference>
<accession>A0A1D1V699</accession>
<organism evidence="2 3">
    <name type="scientific">Ramazzottius varieornatus</name>
    <name type="common">Water bear</name>
    <name type="synonym">Tardigrade</name>
    <dbReference type="NCBI Taxonomy" id="947166"/>
    <lineage>
        <taxon>Eukaryota</taxon>
        <taxon>Metazoa</taxon>
        <taxon>Ecdysozoa</taxon>
        <taxon>Tardigrada</taxon>
        <taxon>Eutardigrada</taxon>
        <taxon>Parachela</taxon>
        <taxon>Hypsibioidea</taxon>
        <taxon>Ramazzottiidae</taxon>
        <taxon>Ramazzottius</taxon>
    </lineage>
</organism>
<dbReference type="GO" id="GO:0003676">
    <property type="term" value="F:nucleic acid binding"/>
    <property type="evidence" value="ECO:0007669"/>
    <property type="project" value="InterPro"/>
</dbReference>
<sequence length="203" mass="23994">MFKAGKLYVAASTSGKMTKQLYIEWCEKVFFPQMNHHCIFLADSWPTFADQEAVDEVKPEELEYEMITIPPKVTGQIQSLDVLCFRMYKGYFRKVSNWIFLNDQPVQVHHRDVILRMHSLIYQQFTSPRFGNLIAQAWHLSGYVDRSVEYVNPTEFCFQGLIGRCDYDNCERSLLLKCGWCKAPSCFHHFYEEYHLCKIHLPR</sequence>
<evidence type="ECO:0000313" key="3">
    <source>
        <dbReference type="Proteomes" id="UP000186922"/>
    </source>
</evidence>
<dbReference type="EMBL" id="BDGG01000004">
    <property type="protein sequence ID" value="GAU97239.1"/>
    <property type="molecule type" value="Genomic_DNA"/>
</dbReference>
<proteinExistence type="predicted"/>
<dbReference type="InterPro" id="IPR007350">
    <property type="entry name" value="Transposase_Tc5_C"/>
</dbReference>
<gene>
    <name evidence="2" type="primary">RvY_08570-1</name>
    <name evidence="2" type="synonym">RvY_08570.1</name>
    <name evidence="2" type="ORF">RvY_08570</name>
</gene>
<dbReference type="SUPFAM" id="SSF118310">
    <property type="entry name" value="AN1-like Zinc finger"/>
    <property type="match status" value="1"/>
</dbReference>
<feature type="domain" description="Transposase Tc5 C-terminal" evidence="1">
    <location>
        <begin position="138"/>
        <end position="197"/>
    </location>
</feature>
<dbReference type="AlphaFoldDB" id="A0A1D1V699"/>
<dbReference type="Proteomes" id="UP000186922">
    <property type="component" value="Unassembled WGS sequence"/>
</dbReference>